<dbReference type="Pfam" id="PF02875">
    <property type="entry name" value="Mur_ligase_C"/>
    <property type="match status" value="1"/>
</dbReference>
<dbReference type="PANTHER" id="PTHR11136">
    <property type="entry name" value="FOLYLPOLYGLUTAMATE SYNTHASE-RELATED"/>
    <property type="match status" value="1"/>
</dbReference>
<evidence type="ECO:0000259" key="13">
    <source>
        <dbReference type="Pfam" id="PF08245"/>
    </source>
</evidence>
<dbReference type="OrthoDB" id="9809356at2"/>
<dbReference type="GO" id="GO:0004326">
    <property type="term" value="F:tetrahydrofolylpolyglutamate synthase activity"/>
    <property type="evidence" value="ECO:0007669"/>
    <property type="project" value="UniProtKB-EC"/>
</dbReference>
<dbReference type="STRING" id="1423812.FD20_GL000134"/>
<evidence type="ECO:0000256" key="11">
    <source>
        <dbReference type="PIRNR" id="PIRNR001563"/>
    </source>
</evidence>
<dbReference type="GO" id="GO:0008841">
    <property type="term" value="F:dihydrofolate synthase activity"/>
    <property type="evidence" value="ECO:0007669"/>
    <property type="project" value="TreeGrafter"/>
</dbReference>
<dbReference type="FunFam" id="3.40.1190.10:FF:000011">
    <property type="entry name" value="Folylpolyglutamate synthase/dihydrofolate synthase"/>
    <property type="match status" value="1"/>
</dbReference>
<comment type="cofactor">
    <cofactor evidence="1">
        <name>Mg(2+)</name>
        <dbReference type="ChEBI" id="CHEBI:18420"/>
    </cofactor>
</comment>
<comment type="catalytic activity">
    <reaction evidence="10">
        <text>(6S)-5,6,7,8-tetrahydrofolyl-(gamma-L-Glu)(n) + L-glutamate + ATP = (6S)-5,6,7,8-tetrahydrofolyl-(gamma-L-Glu)(n+1) + ADP + phosphate + H(+)</text>
        <dbReference type="Rhea" id="RHEA:10580"/>
        <dbReference type="Rhea" id="RHEA-COMP:14738"/>
        <dbReference type="Rhea" id="RHEA-COMP:14740"/>
        <dbReference type="ChEBI" id="CHEBI:15378"/>
        <dbReference type="ChEBI" id="CHEBI:29985"/>
        <dbReference type="ChEBI" id="CHEBI:30616"/>
        <dbReference type="ChEBI" id="CHEBI:43474"/>
        <dbReference type="ChEBI" id="CHEBI:141005"/>
        <dbReference type="ChEBI" id="CHEBI:456216"/>
        <dbReference type="EC" id="6.3.2.17"/>
    </reaction>
</comment>
<sequence>MSVKSYAEALNFIHGRTKFKKSPSLDRMRKLVTYLGHPEEKIKAVHVTGTNGKGSTTVFLRNLLMSQGLHVGTFTSPFMVKFNERITIDGQMIADNELVRLVNEIIPIVKRLDEELMNQEGGPTEFELVTALMFVYFAEQNVDIAVIEVGIGGTYDSTNVIMPLVSVITTVALDHANLLGNTLTSIARHKAGIIKPDRPTVIGRLNAEAKKVVTEVAIQKRSELYAPDEKYRVTNVSRSKRWGENFAYAGLGKHFAKLHESLLGRYQIDNAATALTAFLLIVQMQGCQVRISEISTALAHTNWPGRFELINQEPMIILDGAHNEAAIEEVKGTLLTHFKGQKIFVIIAILADKQPQTMIRKLAEIPNIQIVVTTFNAPRKVAQVSSLVENIKQLDYEKQWQRALVKTLQQMSATDILLITGSLYFISEVRRYFTT</sequence>
<feature type="domain" description="Mur ligase C-terminal" evidence="12">
    <location>
        <begin position="305"/>
        <end position="422"/>
    </location>
</feature>
<dbReference type="InterPro" id="IPR018109">
    <property type="entry name" value="Folylpolyglutamate_synth_CS"/>
</dbReference>
<evidence type="ECO:0000313" key="15">
    <source>
        <dbReference type="Proteomes" id="UP000051155"/>
    </source>
</evidence>
<dbReference type="PIRSF" id="PIRSF001563">
    <property type="entry name" value="Folylpolyglu_synth"/>
    <property type="match status" value="1"/>
</dbReference>
<dbReference type="PROSITE" id="PS01011">
    <property type="entry name" value="FOLYLPOLYGLU_SYNT_1"/>
    <property type="match status" value="1"/>
</dbReference>
<protein>
    <recommendedName>
        <fullName evidence="3">tetrahydrofolate synthase</fullName>
        <ecNumber evidence="3">6.3.2.17</ecNumber>
    </recommendedName>
    <alternativeName>
        <fullName evidence="9">Tetrahydrofolylpolyglutamate synthase</fullName>
    </alternativeName>
</protein>
<name>A0A0R1Q836_9LACO</name>
<dbReference type="RefSeq" id="WP_057735573.1">
    <property type="nucleotide sequence ID" value="NZ_AZEG01000001.1"/>
</dbReference>
<dbReference type="InterPro" id="IPR036565">
    <property type="entry name" value="Mur-like_cat_sf"/>
</dbReference>
<evidence type="ECO:0000256" key="8">
    <source>
        <dbReference type="ARBA" id="ARBA00022842"/>
    </source>
</evidence>
<comment type="caution">
    <text evidence="14">The sequence shown here is derived from an EMBL/GenBank/DDBJ whole genome shotgun (WGS) entry which is preliminary data.</text>
</comment>
<dbReference type="GO" id="GO:0005737">
    <property type="term" value="C:cytoplasm"/>
    <property type="evidence" value="ECO:0007669"/>
    <property type="project" value="TreeGrafter"/>
</dbReference>
<keyword evidence="6 11" id="KW-0547">Nucleotide-binding</keyword>
<dbReference type="InterPro" id="IPR036615">
    <property type="entry name" value="Mur_ligase_C_dom_sf"/>
</dbReference>
<feature type="domain" description="Mur ligase central" evidence="13">
    <location>
        <begin position="47"/>
        <end position="277"/>
    </location>
</feature>
<dbReference type="SUPFAM" id="SSF53623">
    <property type="entry name" value="MurD-like peptide ligases, catalytic domain"/>
    <property type="match status" value="1"/>
</dbReference>
<keyword evidence="7 11" id="KW-0067">ATP-binding</keyword>
<dbReference type="GO" id="GO:0046872">
    <property type="term" value="F:metal ion binding"/>
    <property type="evidence" value="ECO:0007669"/>
    <property type="project" value="UniProtKB-KW"/>
</dbReference>
<dbReference type="EMBL" id="AZEG01000001">
    <property type="protein sequence ID" value="KRL39092.1"/>
    <property type="molecule type" value="Genomic_DNA"/>
</dbReference>
<gene>
    <name evidence="14" type="ORF">FD20_GL000134</name>
</gene>
<keyword evidence="8" id="KW-0460">Magnesium</keyword>
<dbReference type="InterPro" id="IPR013221">
    <property type="entry name" value="Mur_ligase_cen"/>
</dbReference>
<keyword evidence="4 11" id="KW-0436">Ligase</keyword>
<evidence type="ECO:0000256" key="2">
    <source>
        <dbReference type="ARBA" id="ARBA00008276"/>
    </source>
</evidence>
<dbReference type="Gene3D" id="3.40.1190.10">
    <property type="entry name" value="Mur-like, catalytic domain"/>
    <property type="match status" value="1"/>
</dbReference>
<dbReference type="PANTHER" id="PTHR11136:SF0">
    <property type="entry name" value="DIHYDROFOLATE SYNTHETASE-RELATED"/>
    <property type="match status" value="1"/>
</dbReference>
<evidence type="ECO:0000256" key="7">
    <source>
        <dbReference type="ARBA" id="ARBA00022840"/>
    </source>
</evidence>
<dbReference type="InterPro" id="IPR004101">
    <property type="entry name" value="Mur_ligase_C"/>
</dbReference>
<dbReference type="SUPFAM" id="SSF53244">
    <property type="entry name" value="MurD-like peptide ligases, peptide-binding domain"/>
    <property type="match status" value="1"/>
</dbReference>
<dbReference type="InterPro" id="IPR001645">
    <property type="entry name" value="Folylpolyglutamate_synth"/>
</dbReference>
<dbReference type="GO" id="GO:0005524">
    <property type="term" value="F:ATP binding"/>
    <property type="evidence" value="ECO:0007669"/>
    <property type="project" value="UniProtKB-KW"/>
</dbReference>
<comment type="similarity">
    <text evidence="2 11">Belongs to the folylpolyglutamate synthase family.</text>
</comment>
<organism evidence="14 15">
    <name type="scientific">Liquorilactobacillus uvarum DSM 19971</name>
    <dbReference type="NCBI Taxonomy" id="1423812"/>
    <lineage>
        <taxon>Bacteria</taxon>
        <taxon>Bacillati</taxon>
        <taxon>Bacillota</taxon>
        <taxon>Bacilli</taxon>
        <taxon>Lactobacillales</taxon>
        <taxon>Lactobacillaceae</taxon>
        <taxon>Liquorilactobacillus</taxon>
    </lineage>
</organism>
<dbReference type="NCBIfam" id="TIGR01499">
    <property type="entry name" value="folC"/>
    <property type="match status" value="1"/>
</dbReference>
<evidence type="ECO:0000256" key="6">
    <source>
        <dbReference type="ARBA" id="ARBA00022741"/>
    </source>
</evidence>
<accession>A0A0R1Q836</accession>
<dbReference type="Proteomes" id="UP000051155">
    <property type="component" value="Unassembled WGS sequence"/>
</dbReference>
<evidence type="ECO:0000313" key="14">
    <source>
        <dbReference type="EMBL" id="KRL39092.1"/>
    </source>
</evidence>
<evidence type="ECO:0000256" key="3">
    <source>
        <dbReference type="ARBA" id="ARBA00013025"/>
    </source>
</evidence>
<dbReference type="AlphaFoldDB" id="A0A0R1Q836"/>
<dbReference type="PROSITE" id="PS01012">
    <property type="entry name" value="FOLYLPOLYGLU_SYNT_2"/>
    <property type="match status" value="1"/>
</dbReference>
<evidence type="ECO:0000256" key="10">
    <source>
        <dbReference type="ARBA" id="ARBA00047493"/>
    </source>
</evidence>
<dbReference type="Pfam" id="PF08245">
    <property type="entry name" value="Mur_ligase_M"/>
    <property type="match status" value="1"/>
</dbReference>
<evidence type="ECO:0000259" key="12">
    <source>
        <dbReference type="Pfam" id="PF02875"/>
    </source>
</evidence>
<dbReference type="EC" id="6.3.2.17" evidence="3"/>
<keyword evidence="5" id="KW-0479">Metal-binding</keyword>
<evidence type="ECO:0000256" key="9">
    <source>
        <dbReference type="ARBA" id="ARBA00030592"/>
    </source>
</evidence>
<proteinExistence type="inferred from homology"/>
<keyword evidence="15" id="KW-1185">Reference proteome</keyword>
<reference evidence="14 15" key="1">
    <citation type="journal article" date="2015" name="Genome Announc.">
        <title>Expanding the biotechnology potential of lactobacilli through comparative genomics of 213 strains and associated genera.</title>
        <authorList>
            <person name="Sun Z."/>
            <person name="Harris H.M."/>
            <person name="McCann A."/>
            <person name="Guo C."/>
            <person name="Argimon S."/>
            <person name="Zhang W."/>
            <person name="Yang X."/>
            <person name="Jeffery I.B."/>
            <person name="Cooney J.C."/>
            <person name="Kagawa T.F."/>
            <person name="Liu W."/>
            <person name="Song Y."/>
            <person name="Salvetti E."/>
            <person name="Wrobel A."/>
            <person name="Rasinkangas P."/>
            <person name="Parkhill J."/>
            <person name="Rea M.C."/>
            <person name="O'Sullivan O."/>
            <person name="Ritari J."/>
            <person name="Douillard F.P."/>
            <person name="Paul Ross R."/>
            <person name="Yang R."/>
            <person name="Briner A.E."/>
            <person name="Felis G.E."/>
            <person name="de Vos W.M."/>
            <person name="Barrangou R."/>
            <person name="Klaenhammer T.R."/>
            <person name="Caufield P.W."/>
            <person name="Cui Y."/>
            <person name="Zhang H."/>
            <person name="O'Toole P.W."/>
        </authorList>
    </citation>
    <scope>NUCLEOTIDE SEQUENCE [LARGE SCALE GENOMIC DNA]</scope>
    <source>
        <strain evidence="14 15">DSM 19971</strain>
    </source>
</reference>
<dbReference type="Gene3D" id="3.90.190.20">
    <property type="entry name" value="Mur ligase, C-terminal domain"/>
    <property type="match status" value="1"/>
</dbReference>
<dbReference type="PATRIC" id="fig|1423812.3.peg.136"/>
<evidence type="ECO:0000256" key="5">
    <source>
        <dbReference type="ARBA" id="ARBA00022723"/>
    </source>
</evidence>
<evidence type="ECO:0000256" key="1">
    <source>
        <dbReference type="ARBA" id="ARBA00001946"/>
    </source>
</evidence>
<evidence type="ECO:0000256" key="4">
    <source>
        <dbReference type="ARBA" id="ARBA00022598"/>
    </source>
</evidence>